<dbReference type="AlphaFoldDB" id="A0A2P4WYD4"/>
<evidence type="ECO:0000313" key="2">
    <source>
        <dbReference type="Proteomes" id="UP000237271"/>
    </source>
</evidence>
<reference evidence="1 2" key="1">
    <citation type="journal article" date="2017" name="Genome Biol. Evol.">
        <title>Phytophthora megakarya and P. palmivora, closely related causal agents of cacao black pod rot, underwent increases in genome sizes and gene numbers by different mechanisms.</title>
        <authorList>
            <person name="Ali S.S."/>
            <person name="Shao J."/>
            <person name="Lary D.J."/>
            <person name="Kronmiller B."/>
            <person name="Shen D."/>
            <person name="Strem M.D."/>
            <person name="Amoako-Attah I."/>
            <person name="Akrofi A.Y."/>
            <person name="Begoude B.A."/>
            <person name="Ten Hoopen G.M."/>
            <person name="Coulibaly K."/>
            <person name="Kebe B.I."/>
            <person name="Melnick R.L."/>
            <person name="Guiltinan M.J."/>
            <person name="Tyler B.M."/>
            <person name="Meinhardt L.W."/>
            <person name="Bailey B.A."/>
        </authorList>
    </citation>
    <scope>NUCLEOTIDE SEQUENCE [LARGE SCALE GENOMIC DNA]</scope>
    <source>
        <strain evidence="2">sbr112.9</strain>
    </source>
</reference>
<dbReference type="EMBL" id="NCKW01020283">
    <property type="protein sequence ID" value="POM58305.1"/>
    <property type="molecule type" value="Genomic_DNA"/>
</dbReference>
<accession>A0A2P4WYD4</accession>
<keyword evidence="2" id="KW-1185">Reference proteome</keyword>
<organism evidence="1 2">
    <name type="scientific">Phytophthora palmivora</name>
    <dbReference type="NCBI Taxonomy" id="4796"/>
    <lineage>
        <taxon>Eukaryota</taxon>
        <taxon>Sar</taxon>
        <taxon>Stramenopiles</taxon>
        <taxon>Oomycota</taxon>
        <taxon>Peronosporomycetes</taxon>
        <taxon>Peronosporales</taxon>
        <taxon>Peronosporaceae</taxon>
        <taxon>Phytophthora</taxon>
    </lineage>
</organism>
<protein>
    <submittedName>
        <fullName evidence="1">Uncharacterized protein</fullName>
    </submittedName>
</protein>
<evidence type="ECO:0000313" key="1">
    <source>
        <dbReference type="EMBL" id="POM58305.1"/>
    </source>
</evidence>
<name>A0A2P4WYD4_9STRA</name>
<comment type="caution">
    <text evidence="1">The sequence shown here is derived from an EMBL/GenBank/DDBJ whole genome shotgun (WGS) entry which is preliminary data.</text>
</comment>
<proteinExistence type="predicted"/>
<dbReference type="Proteomes" id="UP000237271">
    <property type="component" value="Unassembled WGS sequence"/>
</dbReference>
<dbReference type="OrthoDB" id="114444at2759"/>
<sequence length="116" mass="13605">MLQAIAAKRMEWLKTEIVRLDKVEKVFSWKMSKQSTTFKGEMKFDGKLQEFTGFQHAKRFATLSVLKGPEEASFTAEASEDREPIVKITKTRRWFDNSQAHLAQYKAELQRLNEIY</sequence>
<gene>
    <name evidence="1" type="ORF">PHPALM_37064</name>
</gene>